<evidence type="ECO:0000313" key="18">
    <source>
        <dbReference type="Ensembl" id="ENSLOCP00000012989.1"/>
    </source>
</evidence>
<dbReference type="InterPro" id="IPR036378">
    <property type="entry name" value="FAS1_dom_sf"/>
</dbReference>
<feature type="domain" description="EGF-like" evidence="15">
    <location>
        <begin position="227"/>
        <end position="266"/>
    </location>
</feature>
<dbReference type="PANTHER" id="PTHR24038">
    <property type="entry name" value="STABILIN"/>
    <property type="match status" value="1"/>
</dbReference>
<dbReference type="GeneTree" id="ENSGT00940000157928"/>
<feature type="domain" description="EGF-like" evidence="15">
    <location>
        <begin position="1339"/>
        <end position="1371"/>
    </location>
</feature>
<dbReference type="SUPFAM" id="SSF56436">
    <property type="entry name" value="C-type lectin-like"/>
    <property type="match status" value="1"/>
</dbReference>
<feature type="chain" id="PRO_5012723286" evidence="14">
    <location>
        <begin position="16"/>
        <end position="2571"/>
    </location>
</feature>
<dbReference type="PANTHER" id="PTHR24038:SF8">
    <property type="entry name" value="STABILIN-1"/>
    <property type="match status" value="1"/>
</dbReference>
<dbReference type="FunFam" id="2.10.25.10:FF:000040">
    <property type="entry name" value="Stabilin 2"/>
    <property type="match status" value="5"/>
</dbReference>
<dbReference type="PROSITE" id="PS01248">
    <property type="entry name" value="EGF_LAM_1"/>
    <property type="match status" value="1"/>
</dbReference>
<evidence type="ECO:0000256" key="12">
    <source>
        <dbReference type="SAM" id="MobiDB-lite"/>
    </source>
</evidence>
<feature type="domain" description="EGF-like" evidence="15">
    <location>
        <begin position="1378"/>
        <end position="1415"/>
    </location>
</feature>
<dbReference type="InterPro" id="IPR024731">
    <property type="entry name" value="NELL2-like_EGF"/>
</dbReference>
<sequence length="2571" mass="281528">MHFFLILGLMVSSNAQNNETTPNRCDVVSTVQFMTPCTSCAASPTVLCPRGSRKTTKNIGIRDCSYSIEQAGKSITLPGCRHSCEKTITEHRCCPDYWGPDCLPCPSWSGRTCNWHGTCMDGATGNGACKCEDGFSGIACQECKNKNTYGEYCNSECDCGGMMCDTGPSGTGMCFCQASISGPNCKQENPACLQLNCNTYSFCVVHGSTVACECIPGFEKVGKICTDRNICSKNVCDRNAECIYHGPQKYDCICKTGYEGDGKVCIPVNPCATDNGGCPTNSTNCVFIGPGKSRCACKSGMERSTPTAGCTLRSACIEKSCHKSATCETGQDGTASCVCQKHQMADGWRCYGDIMERILELDREGGQKGRITGSIQLFEKGCPLTLSTLGPFTVFVPTLKSPLSVSQVLQGVLETSLCKLHIIIGQHLYRDLQDKTFWTLGGEEIRFKANKKFIFRRDPDTQYSIIQSDVAAANGIIHITDKPITNIHPKYSENYEDANKTIGEILAKDPKYNRFQSLVDNCGTSLPLKSPGSFTVFVPTNDAVDQFRDGSLIYMLTNAKHKLQELLKHHIYSSAAVTVDQLSSMSQIQTMAHQVILVNVTSDGRLLLGDKGVMLDTQDIVASNGIIHLINGVFVPPSIVPILPHRCDVKEHKITVGPCVSCSYISSTQCPNGSIELDYVDCNYQSSPLNTVLNRKGCAKYCNTTRMRQECCKGFYGPECKPCLGGFQNPCYDHGTCNDGIEGNGTCNCAPGFKGIACHICSDPNKHGEMCDEDCQCLHGVCDNRPGSQGVCRAGSCKEGYTGDFCEKTSKPCGPVGLLEYCHIHAYCSYTGDSTKCVCMSGYEGDGHSCLPINPCKKPNRGGCSANANCVYVGPGNASCVCNEGWSGDGHVCAEINNCLLESRGGCHSNADCTYLGPGQSECVCKKGYMGDGTTCDLINPCLSDNGGCHSLAKCKPLEDGGRECVCPQDYGGNGEICYGNILIELEGNSDFSSFHQWIKQKLSDFDPGSNVTALVPSEDAIRSLNEEDVQFWTDPYWLQYLIKVHFLEGVFTSDDLKLPANKNLLTLNPHTKWEIKNRSGEVMIQNASIFIADIPAVNGMIHIIDKVLRPPLTDIPPPPPPLMEVLNKTPAFSLFRDALWHYNLISEILSSKKFTILVPFDKAIENHLNKTNSNALDEDVLRYHIIVKERLFPEDLKNGILKSTLMGQSYQIMFHNNKQNQTFANEVPMNVHFNETRNGVLIGINQILEIHKNRCDKNVTLKAKGRCGACDGYPRCSEGSTPLKPLSATDCKYRKPRRGKKKTTWRTGCAYECLKTTLDHSCCPGYFGHYCYKCPGKPGSWCSNNGKCHDGIFGNGECLCNEGFHGTACENCEPGRYAKDCKSVCTCSHGKCMDGIKGDGRCLCYKGWKGANCTVEIVADACNGTCDPNANCITERLGATPTCSCSAGYQGNGTFCTEINLCDTDNGGCSQYANCSETIPGERSCTCQEGYTGDGVVCLEIDGCLEDNGGCHPKADCIKTGPNLVGCNCKSGYSGNGKYCFPVNPCRVLNGGCSIHAWCEYTGPGTRNCTCRRDYIGDGFNCKGNVNQEILRHPAAAWFYRHLRKNSLNDLSGKGPFTVFLPHQDYVQNVTVLQLEDWTNTNRTPHLLRYHLVGCQSLQLSDLQSVKKLISLSGHSLHISVKEDTVYINEETKIVISDYVTSNGVLHFIDKVLIPYDLKNKSGALQTSMNLTATAEAHGYSIFSKLLQDAELLCMVQNALHQPFTMLWPTDEVFNGLPEERKKWLYSEDHRDKLAAYIKVHMIRDAKLLAVNLPHQQSLRTMYGSSISFSCDKNLYGDVLVDDGNAKIIERHIMFDVGIAHGIDQLLEPPNMGARCDNFTETKSYGRCGSCLYPPSCYYGTVPTGEIDRCSQPWRRRYSLFDDDIIPYRYGRHFGRFRTHSEGCRKECVYVTWVPKCCKNHYGRDCQVCPGGLESPCSNHGVCTDGKYGTGYCTCEAGFTGTACELCAPKRYGPNCTECTCAENGKCDEGLEGDGSCFCQEGWNGDRCEIKLGMKPICEPKCDPNAVCQPGNICVCDTLYEGDGRNCTGTAPDFCSDNSGVCHEHADCTQIDVNVTCLCKLGYTGDGYSCSAINRCVEEDNGGCDDFATCIFTGPNERRCECNVGYVGNGIQCLEKAVPPVDRCEEENGGCHPEATCTDVHFHERTAGVFHLRSTAGKYKLNYTEAKAACQAEGATLATFSQMSAAQQLGFHLCTAGWIDGTRVGYPITFPSVKCGNNHVGIVEYKDPVESNKYDAFCFRLKEVKCVCRNGYIGDGDFCNGNFLNVVATQANFSLFYSKLLEYANSSVKGEEFINFLSNASIFETLFVPANTGFGGNETLSWRDLEYHVSVNNSFTFYADLSHGKVIPSRLGYNLSVAGTSLIGRSLTNGSKLINEQLIIEWDIPATNGIIHVIEKPLRAPPVPPLANTEDPQTQSKSPGPAVAAVLGVVLFTVIVGGLLYYYFKHKNEGFQFHYFKSDEDDDDSLSTGREDNPALVSIPNPLYSGYNSFAEPFGEEPEGDVADTHHILD</sequence>
<evidence type="ECO:0000256" key="5">
    <source>
        <dbReference type="ARBA" id="ARBA00023136"/>
    </source>
</evidence>
<feature type="disulfide bond" evidence="10">
    <location>
        <begin position="1361"/>
        <end position="1370"/>
    </location>
</feature>
<proteinExistence type="predicted"/>
<feature type="domain" description="EGF-like" evidence="15">
    <location>
        <begin position="1459"/>
        <end position="1500"/>
    </location>
</feature>
<dbReference type="PROSITE" id="PS50963">
    <property type="entry name" value="LINK_2"/>
    <property type="match status" value="1"/>
</dbReference>
<feature type="domain" description="EGF-like" evidence="15">
    <location>
        <begin position="2133"/>
        <end position="2175"/>
    </location>
</feature>
<dbReference type="GO" id="GO:0016020">
    <property type="term" value="C:membrane"/>
    <property type="evidence" value="ECO:0007669"/>
    <property type="project" value="UniProtKB-SubCell"/>
</dbReference>
<dbReference type="FunFam" id="2.30.180.10:FF:000005">
    <property type="entry name" value="Stabilin 2"/>
    <property type="match status" value="2"/>
</dbReference>
<evidence type="ECO:0000256" key="3">
    <source>
        <dbReference type="ARBA" id="ARBA00022692"/>
    </source>
</evidence>
<keyword evidence="14" id="KW-0732">Signal</keyword>
<keyword evidence="3 13" id="KW-0812">Transmembrane</keyword>
<feature type="domain" description="EGF-like" evidence="15">
    <location>
        <begin position="852"/>
        <end position="894"/>
    </location>
</feature>
<dbReference type="SMART" id="SM00181">
    <property type="entry name" value="EGF"/>
    <property type="match status" value="22"/>
</dbReference>
<dbReference type="GO" id="GO:0034383">
    <property type="term" value="P:low-density lipoprotein particle clearance"/>
    <property type="evidence" value="ECO:0007669"/>
    <property type="project" value="Ensembl"/>
</dbReference>
<feature type="disulfide bond" evidence="10">
    <location>
        <begin position="749"/>
        <end position="758"/>
    </location>
</feature>
<reference evidence="19" key="1">
    <citation type="submission" date="2011-12" db="EMBL/GenBank/DDBJ databases">
        <title>The Draft Genome of Lepisosteus oculatus.</title>
        <authorList>
            <consortium name="The Broad Institute Genome Assembly &amp; Analysis Group"/>
            <consortium name="Computational R&amp;D Group"/>
            <consortium name="and Sequencing Platform"/>
            <person name="Di Palma F."/>
            <person name="Alfoldi J."/>
            <person name="Johnson J."/>
            <person name="Berlin A."/>
            <person name="Gnerre S."/>
            <person name="Jaffe D."/>
            <person name="MacCallum I."/>
            <person name="Young S."/>
            <person name="Walker B.J."/>
            <person name="Lander E.S."/>
            <person name="Lindblad-Toh K."/>
        </authorList>
    </citation>
    <scope>NUCLEOTIDE SEQUENCE [LARGE SCALE GENOMIC DNA]</scope>
</reference>
<dbReference type="Proteomes" id="UP000018468">
    <property type="component" value="Linkage group LG5"/>
</dbReference>
<keyword evidence="9" id="KW-0424">Laminin EGF-like domain</keyword>
<dbReference type="SMART" id="SM00180">
    <property type="entry name" value="EGF_Lam"/>
    <property type="match status" value="4"/>
</dbReference>
<feature type="domain" description="FAS1" evidence="16">
    <location>
        <begin position="355"/>
        <end position="484"/>
    </location>
</feature>
<feature type="transmembrane region" description="Helical" evidence="13">
    <location>
        <begin position="2483"/>
        <end position="2505"/>
    </location>
</feature>
<dbReference type="PROSITE" id="PS01241">
    <property type="entry name" value="LINK_1"/>
    <property type="match status" value="1"/>
</dbReference>
<dbReference type="FunCoup" id="W5MX80">
    <property type="interactions" value="613"/>
</dbReference>
<keyword evidence="8" id="KW-0325">Glycoprotein</keyword>
<dbReference type="InterPro" id="IPR000782">
    <property type="entry name" value="FAS1_domain"/>
</dbReference>
<dbReference type="FunFam" id="2.30.180.10:FF:000014">
    <property type="entry name" value="Stabilin 1"/>
    <property type="match status" value="1"/>
</dbReference>
<dbReference type="GO" id="GO:0090118">
    <property type="term" value="P:receptor-mediated endocytosis involved in cholesterol transport"/>
    <property type="evidence" value="ECO:0007669"/>
    <property type="project" value="Ensembl"/>
</dbReference>
<dbReference type="InterPro" id="IPR000742">
    <property type="entry name" value="EGF"/>
</dbReference>
<keyword evidence="2 10" id="KW-0245">EGF-like domain</keyword>
<feature type="signal peptide" evidence="14">
    <location>
        <begin position="1"/>
        <end position="15"/>
    </location>
</feature>
<dbReference type="GO" id="GO:1901492">
    <property type="term" value="P:positive regulation of lymphangiogenesis"/>
    <property type="evidence" value="ECO:0007669"/>
    <property type="project" value="Ensembl"/>
</dbReference>
<evidence type="ECO:0000256" key="13">
    <source>
        <dbReference type="SAM" id="Phobius"/>
    </source>
</evidence>
<dbReference type="InParanoid" id="W5MX80"/>
<dbReference type="SMART" id="SM00445">
    <property type="entry name" value="LINK"/>
    <property type="match status" value="1"/>
</dbReference>
<dbReference type="eggNOG" id="KOG1218">
    <property type="taxonomic scope" value="Eukaryota"/>
</dbReference>
<evidence type="ECO:0000259" key="17">
    <source>
        <dbReference type="PROSITE" id="PS50963"/>
    </source>
</evidence>
<dbReference type="HOGENOM" id="CLU_001035_0_0_1"/>
<feature type="domain" description="FAS1" evidence="16">
    <location>
        <begin position="979"/>
        <end position="1109"/>
    </location>
</feature>
<feature type="disulfide bond" evidence="10">
    <location>
        <begin position="1996"/>
        <end position="2005"/>
    </location>
</feature>
<dbReference type="GO" id="GO:0042632">
    <property type="term" value="P:cholesterol homeostasis"/>
    <property type="evidence" value="ECO:0007669"/>
    <property type="project" value="Ensembl"/>
</dbReference>
<keyword evidence="4 13" id="KW-1133">Transmembrane helix</keyword>
<comment type="caution">
    <text evidence="10">Lacks conserved residue(s) required for the propagation of feature annotation.</text>
</comment>
<feature type="domain" description="EGF-like" evidence="15">
    <location>
        <begin position="938"/>
        <end position="979"/>
    </location>
</feature>
<dbReference type="Pfam" id="PF02469">
    <property type="entry name" value="Fasciclin"/>
    <property type="match status" value="7"/>
</dbReference>
<dbReference type="InterPro" id="IPR002049">
    <property type="entry name" value="LE_dom"/>
</dbReference>
<feature type="domain" description="FAS1" evidence="16">
    <location>
        <begin position="2321"/>
        <end position="2459"/>
    </location>
</feature>
<dbReference type="Bgee" id="ENSLOCG00000010584">
    <property type="expression patterns" value="Expressed in liver and 12 other cell types or tissues"/>
</dbReference>
<feature type="domain" description="FAS1" evidence="16">
    <location>
        <begin position="1584"/>
        <end position="1714"/>
    </location>
</feature>
<evidence type="ECO:0000259" key="16">
    <source>
        <dbReference type="PROSITE" id="PS50213"/>
    </source>
</evidence>
<dbReference type="FunFam" id="3.10.100.10:FF:000001">
    <property type="entry name" value="Hyaluronan proteoglycan link protein 1"/>
    <property type="match status" value="1"/>
</dbReference>
<feature type="domain" description="FAS1" evidence="16">
    <location>
        <begin position="1728"/>
        <end position="1868"/>
    </location>
</feature>
<feature type="domain" description="EGF-like" evidence="15">
    <location>
        <begin position="1501"/>
        <end position="1542"/>
    </location>
</feature>
<dbReference type="PROSITE" id="PS50026">
    <property type="entry name" value="EGF_3"/>
    <property type="match status" value="15"/>
</dbReference>
<evidence type="ECO:0000256" key="7">
    <source>
        <dbReference type="ARBA" id="ARBA00023170"/>
    </source>
</evidence>
<dbReference type="PRINTS" id="PR01265">
    <property type="entry name" value="LINKMODULE"/>
</dbReference>
<feature type="domain" description="EGF-like" evidence="15">
    <location>
        <begin position="1966"/>
        <end position="2006"/>
    </location>
</feature>
<dbReference type="SMART" id="SM00554">
    <property type="entry name" value="FAS1"/>
    <property type="match status" value="7"/>
</dbReference>
<feature type="disulfide bond" evidence="10">
    <location>
        <begin position="2040"/>
        <end position="2049"/>
    </location>
</feature>
<evidence type="ECO:0000256" key="9">
    <source>
        <dbReference type="ARBA" id="ARBA00023292"/>
    </source>
</evidence>
<feature type="disulfide bond" evidence="10">
    <location>
        <begin position="1427"/>
        <end position="1444"/>
    </location>
</feature>
<evidence type="ECO:0000313" key="19">
    <source>
        <dbReference type="Proteomes" id="UP000018468"/>
    </source>
</evidence>
<feature type="disulfide bond" evidence="10">
    <location>
        <begin position="1405"/>
        <end position="1414"/>
    </location>
</feature>
<dbReference type="Pfam" id="PF24887">
    <property type="entry name" value="EGF_STAB1-2"/>
    <property type="match status" value="1"/>
</dbReference>
<feature type="domain" description="EGF-like" evidence="15">
    <location>
        <begin position="895"/>
        <end position="937"/>
    </location>
</feature>
<comment type="subcellular location">
    <subcellularLocation>
        <location evidence="1">Membrane</location>
        <topology evidence="1">Single-pass type I membrane protein</topology>
    </subcellularLocation>
</comment>
<dbReference type="Pfam" id="PF12947">
    <property type="entry name" value="EGF_3"/>
    <property type="match status" value="7"/>
</dbReference>
<dbReference type="SUPFAM" id="SSF57196">
    <property type="entry name" value="EGF/Laminin"/>
    <property type="match status" value="3"/>
</dbReference>
<reference evidence="18" key="2">
    <citation type="submission" date="2025-08" db="UniProtKB">
        <authorList>
            <consortium name="Ensembl"/>
        </authorList>
    </citation>
    <scope>IDENTIFICATION</scope>
</reference>
<dbReference type="FunFam" id="2.30.180.10:FF:000018">
    <property type="entry name" value="Stabilin 2"/>
    <property type="match status" value="1"/>
</dbReference>
<keyword evidence="5 13" id="KW-0472">Membrane</keyword>
<feature type="domain" description="EGF-like" evidence="15">
    <location>
        <begin position="809"/>
        <end position="851"/>
    </location>
</feature>
<keyword evidence="6 10" id="KW-1015">Disulfide bond</keyword>
<dbReference type="STRING" id="7918.ENSLOCP00000012989"/>
<protein>
    <submittedName>
        <fullName evidence="18">Stabilin 1</fullName>
    </submittedName>
</protein>
<name>W5MX80_LEPOC</name>
<keyword evidence="7" id="KW-0675">Receptor</keyword>
<feature type="domain" description="EGF-like" evidence="15">
    <location>
        <begin position="2092"/>
        <end position="2132"/>
    </location>
</feature>
<accession>W5MX80</accession>
<dbReference type="Gene3D" id="2.30.180.10">
    <property type="entry name" value="FAS1 domain"/>
    <property type="match status" value="7"/>
</dbReference>
<feature type="domain" description="EGF-like" evidence="15">
    <location>
        <begin position="721"/>
        <end position="759"/>
    </location>
</feature>
<dbReference type="InterPro" id="IPR056806">
    <property type="entry name" value="EGF_STAB1-2"/>
</dbReference>
<evidence type="ECO:0000256" key="10">
    <source>
        <dbReference type="PROSITE-ProRule" id="PRU00076"/>
    </source>
</evidence>
<feature type="domain" description="FAS1" evidence="16">
    <location>
        <begin position="1120"/>
        <end position="1249"/>
    </location>
</feature>
<dbReference type="InterPro" id="IPR016187">
    <property type="entry name" value="CTDL_fold"/>
</dbReference>
<dbReference type="SUPFAM" id="SSF82153">
    <property type="entry name" value="FAS1 domain"/>
    <property type="match status" value="7"/>
</dbReference>
<feature type="domain" description="Link" evidence="17">
    <location>
        <begin position="2209"/>
        <end position="2301"/>
    </location>
</feature>
<feature type="disulfide bond" evidence="10">
    <location>
        <begin position="1386"/>
        <end position="1403"/>
    </location>
</feature>
<dbReference type="Pfam" id="PF00193">
    <property type="entry name" value="Xlink"/>
    <property type="match status" value="1"/>
</dbReference>
<dbReference type="EMBL" id="AHAT01020761">
    <property type="status" value="NOT_ANNOTATED_CDS"/>
    <property type="molecule type" value="Genomic_DNA"/>
</dbReference>
<evidence type="ECO:0000259" key="15">
    <source>
        <dbReference type="PROSITE" id="PS50026"/>
    </source>
</evidence>
<dbReference type="InterPro" id="IPR016186">
    <property type="entry name" value="C-type_lectin-like/link_sf"/>
</dbReference>
<dbReference type="EMBL" id="AHAT01020762">
    <property type="status" value="NOT_ANNOTATED_CDS"/>
    <property type="molecule type" value="Genomic_DNA"/>
</dbReference>
<evidence type="ECO:0000256" key="6">
    <source>
        <dbReference type="ARBA" id="ARBA00023157"/>
    </source>
</evidence>
<dbReference type="Gene3D" id="3.10.100.10">
    <property type="entry name" value="Mannose-Binding Protein A, subunit A"/>
    <property type="match status" value="1"/>
</dbReference>
<dbReference type="GO" id="GO:0150024">
    <property type="term" value="P:oxidised low-density lipoprotein particle clearance"/>
    <property type="evidence" value="ECO:0007669"/>
    <property type="project" value="Ensembl"/>
</dbReference>
<dbReference type="PROSITE" id="PS50213">
    <property type="entry name" value="FAS1"/>
    <property type="match status" value="7"/>
</dbReference>
<dbReference type="GO" id="GO:0005540">
    <property type="term" value="F:hyaluronic acid binding"/>
    <property type="evidence" value="ECO:0007669"/>
    <property type="project" value="InterPro"/>
</dbReference>
<dbReference type="Ensembl" id="ENSLOCT00000013017.1">
    <property type="protein sequence ID" value="ENSLOCP00000012989.1"/>
    <property type="gene ID" value="ENSLOCG00000010584.1"/>
</dbReference>
<evidence type="ECO:0000256" key="8">
    <source>
        <dbReference type="ARBA" id="ARBA00023180"/>
    </source>
</evidence>
<dbReference type="InterPro" id="IPR000538">
    <property type="entry name" value="Link_dom"/>
</dbReference>
<feature type="disulfide bond" evidence="10">
    <location>
        <begin position="1423"/>
        <end position="1433"/>
    </location>
</feature>
<evidence type="ECO:0000256" key="2">
    <source>
        <dbReference type="ARBA" id="ARBA00022536"/>
    </source>
</evidence>
<evidence type="ECO:0000256" key="4">
    <source>
        <dbReference type="ARBA" id="ARBA00022989"/>
    </source>
</evidence>
<dbReference type="GO" id="GO:0007155">
    <property type="term" value="P:cell adhesion"/>
    <property type="evidence" value="ECO:0007669"/>
    <property type="project" value="InterPro"/>
</dbReference>
<feature type="domain" description="EGF-like" evidence="15">
    <location>
        <begin position="1419"/>
        <end position="1458"/>
    </location>
</feature>
<evidence type="ECO:0000256" key="14">
    <source>
        <dbReference type="SAM" id="SignalP"/>
    </source>
</evidence>
<feature type="region of interest" description="Disordered" evidence="12">
    <location>
        <begin position="2551"/>
        <end position="2571"/>
    </location>
</feature>
<dbReference type="Gene3D" id="2.10.25.10">
    <property type="entry name" value="Laminin"/>
    <property type="match status" value="11"/>
</dbReference>
<dbReference type="EMBL" id="AHAT01020763">
    <property type="status" value="NOT_ANNOTATED_CDS"/>
    <property type="molecule type" value="Genomic_DNA"/>
</dbReference>
<dbReference type="PROSITE" id="PS00022">
    <property type="entry name" value="EGF_1"/>
    <property type="match status" value="6"/>
</dbReference>
<feature type="disulfide bond" evidence="11">
    <location>
        <begin position="2255"/>
        <end position="2276"/>
    </location>
</feature>
<evidence type="ECO:0000256" key="1">
    <source>
        <dbReference type="ARBA" id="ARBA00004479"/>
    </source>
</evidence>
<organism evidence="18 19">
    <name type="scientific">Lepisosteus oculatus</name>
    <name type="common">Spotted gar</name>
    <dbReference type="NCBI Taxonomy" id="7918"/>
    <lineage>
        <taxon>Eukaryota</taxon>
        <taxon>Metazoa</taxon>
        <taxon>Chordata</taxon>
        <taxon>Craniata</taxon>
        <taxon>Vertebrata</taxon>
        <taxon>Euteleostomi</taxon>
        <taxon>Actinopterygii</taxon>
        <taxon>Neopterygii</taxon>
        <taxon>Holostei</taxon>
        <taxon>Semionotiformes</taxon>
        <taxon>Lepisosteidae</taxon>
        <taxon>Lepisosteus</taxon>
    </lineage>
</organism>
<feature type="domain" description="FAS1" evidence="16">
    <location>
        <begin position="499"/>
        <end position="634"/>
    </location>
</feature>
<dbReference type="Gene3D" id="2.170.300.10">
    <property type="entry name" value="Tie2 ligand-binding domain superfamily"/>
    <property type="match status" value="1"/>
</dbReference>
<dbReference type="GO" id="GO:0005044">
    <property type="term" value="F:scavenger receptor activity"/>
    <property type="evidence" value="ECO:0007669"/>
    <property type="project" value="Ensembl"/>
</dbReference>
<evidence type="ECO:0000256" key="11">
    <source>
        <dbReference type="PROSITE-ProRule" id="PRU00323"/>
    </source>
</evidence>
<feature type="domain" description="EGF-like" evidence="15">
    <location>
        <begin position="2013"/>
        <end position="2050"/>
    </location>
</feature>
<dbReference type="OMA" id="GCHMHAE"/>
<reference evidence="18" key="3">
    <citation type="submission" date="2025-09" db="UniProtKB">
        <authorList>
            <consortium name="Ensembl"/>
        </authorList>
    </citation>
    <scope>IDENTIFICATION</scope>
</reference>
<keyword evidence="19" id="KW-1185">Reference proteome</keyword>
<dbReference type="PROSITE" id="PS01186">
    <property type="entry name" value="EGF_2"/>
    <property type="match status" value="12"/>
</dbReference>